<dbReference type="EMBL" id="JABSTQ010009873">
    <property type="protein sequence ID" value="KAG0425231.1"/>
    <property type="molecule type" value="Genomic_DNA"/>
</dbReference>
<name>A0AC60PVH1_IXOPE</name>
<reference evidence="1 2" key="1">
    <citation type="journal article" date="2020" name="Cell">
        <title>Large-Scale Comparative Analyses of Tick Genomes Elucidate Their Genetic Diversity and Vector Capacities.</title>
        <authorList>
            <consortium name="Tick Genome and Microbiome Consortium (TIGMIC)"/>
            <person name="Jia N."/>
            <person name="Wang J."/>
            <person name="Shi W."/>
            <person name="Du L."/>
            <person name="Sun Y."/>
            <person name="Zhan W."/>
            <person name="Jiang J.F."/>
            <person name="Wang Q."/>
            <person name="Zhang B."/>
            <person name="Ji P."/>
            <person name="Bell-Sakyi L."/>
            <person name="Cui X.M."/>
            <person name="Yuan T.T."/>
            <person name="Jiang B.G."/>
            <person name="Yang W.F."/>
            <person name="Lam T.T."/>
            <person name="Chang Q.C."/>
            <person name="Ding S.J."/>
            <person name="Wang X.J."/>
            <person name="Zhu J.G."/>
            <person name="Ruan X.D."/>
            <person name="Zhao L."/>
            <person name="Wei J.T."/>
            <person name="Ye R.Z."/>
            <person name="Que T.C."/>
            <person name="Du C.H."/>
            <person name="Zhou Y.H."/>
            <person name="Cheng J.X."/>
            <person name="Dai P.F."/>
            <person name="Guo W.B."/>
            <person name="Han X.H."/>
            <person name="Huang E.J."/>
            <person name="Li L.F."/>
            <person name="Wei W."/>
            <person name="Gao Y.C."/>
            <person name="Liu J.Z."/>
            <person name="Shao H.Z."/>
            <person name="Wang X."/>
            <person name="Wang C.C."/>
            <person name="Yang T.C."/>
            <person name="Huo Q.B."/>
            <person name="Li W."/>
            <person name="Chen H.Y."/>
            <person name="Chen S.E."/>
            <person name="Zhou L.G."/>
            <person name="Ni X.B."/>
            <person name="Tian J.H."/>
            <person name="Sheng Y."/>
            <person name="Liu T."/>
            <person name="Pan Y.S."/>
            <person name="Xia L.Y."/>
            <person name="Li J."/>
            <person name="Zhao F."/>
            <person name="Cao W.C."/>
        </authorList>
    </citation>
    <scope>NUCLEOTIDE SEQUENCE [LARGE SCALE GENOMIC DNA]</scope>
    <source>
        <strain evidence="1">Iper-2018</strain>
    </source>
</reference>
<organism evidence="1 2">
    <name type="scientific">Ixodes persulcatus</name>
    <name type="common">Taiga tick</name>
    <dbReference type="NCBI Taxonomy" id="34615"/>
    <lineage>
        <taxon>Eukaryota</taxon>
        <taxon>Metazoa</taxon>
        <taxon>Ecdysozoa</taxon>
        <taxon>Arthropoda</taxon>
        <taxon>Chelicerata</taxon>
        <taxon>Arachnida</taxon>
        <taxon>Acari</taxon>
        <taxon>Parasitiformes</taxon>
        <taxon>Ixodida</taxon>
        <taxon>Ixodoidea</taxon>
        <taxon>Ixodidae</taxon>
        <taxon>Ixodinae</taxon>
        <taxon>Ixodes</taxon>
    </lineage>
</organism>
<sequence length="108" mass="12186">MRITFRLLQDIGKMLDRYSSFSPSPLSIKQFIDFAVSHPTVSKAIDALRSEKSSITIKMGQDRVGAPPKKRSKSPLVDMQRRLKNLCEEYASGTTAVEDFQRAVDHTI</sequence>
<comment type="caution">
    <text evidence="1">The sequence shown here is derived from an EMBL/GenBank/DDBJ whole genome shotgun (WGS) entry which is preliminary data.</text>
</comment>
<gene>
    <name evidence="1" type="ORF">HPB47_027588</name>
</gene>
<keyword evidence="2" id="KW-1185">Reference proteome</keyword>
<dbReference type="Proteomes" id="UP000805193">
    <property type="component" value="Unassembled WGS sequence"/>
</dbReference>
<protein>
    <submittedName>
        <fullName evidence="1">Uncharacterized protein</fullName>
    </submittedName>
</protein>
<evidence type="ECO:0000313" key="1">
    <source>
        <dbReference type="EMBL" id="KAG0425231.1"/>
    </source>
</evidence>
<evidence type="ECO:0000313" key="2">
    <source>
        <dbReference type="Proteomes" id="UP000805193"/>
    </source>
</evidence>
<proteinExistence type="predicted"/>
<accession>A0AC60PVH1</accession>